<dbReference type="PRINTS" id="PR00463">
    <property type="entry name" value="EP450I"/>
</dbReference>
<keyword evidence="5 9" id="KW-0479">Metal-binding</keyword>
<dbReference type="InterPro" id="IPR050364">
    <property type="entry name" value="Cytochrome_P450_fung"/>
</dbReference>
<comment type="pathway">
    <text evidence="2">Secondary metabolite biosynthesis.</text>
</comment>
<sequence length="515" mass="58826">MLDVYAPKFLAGICAIAVSLLVGSVLRKQFTQSKKLPYPPGPRRLPLIGNFFDLLPQQLWENAVEWGKEHGDLLYLETFGQKILIVNSYEYAKELLIRRSAIYSSRLKPIISELQGWEWFTPFTPYGEDFRKHRSYQHRFVGSPETINYKDIQLAKTHRMLKAILDDPTEYGEHVHSLPGSVILMNVYGHEVEENDHYVSLGKQGAYHATNTQQYTFLEVLPWLRYLPEWFPWAEFPRVAKEVRKISHAMQYDLYRLAQKKIAQGTLRECITSVFLSENTREDGSVLDEDLFTGAAATLYMGGVDTSATVIMTFFLQMLKNPEAQRRAQLEIDDIVGAERLPTFEDMQDLPYVRGICTEVLRFAVVVPLIPAHMTTEDDVFQGYQIPAGTLVFANSWKIAAMAFNPEYFPEPHKFKPERWLQKSVQGPRPNDFVFGFGRRVCPGQDWAEKLLFIVVSSILATFSIERAIGDDGKQISPNEEYALGFLRQLGPSKCKIIPRSPKAVSLIENSVLAK</sequence>
<evidence type="ECO:0000256" key="9">
    <source>
        <dbReference type="PIRSR" id="PIRSR602401-1"/>
    </source>
</evidence>
<keyword evidence="12" id="KW-1185">Reference proteome</keyword>
<dbReference type="EMBL" id="KQ086042">
    <property type="protein sequence ID" value="KLO09888.1"/>
    <property type="molecule type" value="Genomic_DNA"/>
</dbReference>
<dbReference type="InterPro" id="IPR017972">
    <property type="entry name" value="Cyt_P450_CS"/>
</dbReference>
<evidence type="ECO:0000313" key="12">
    <source>
        <dbReference type="Proteomes" id="UP000053477"/>
    </source>
</evidence>
<dbReference type="Pfam" id="PF00067">
    <property type="entry name" value="p450"/>
    <property type="match status" value="1"/>
</dbReference>
<dbReference type="GO" id="GO:0004497">
    <property type="term" value="F:monooxygenase activity"/>
    <property type="evidence" value="ECO:0007669"/>
    <property type="project" value="UniProtKB-KW"/>
</dbReference>
<evidence type="ECO:0000313" key="11">
    <source>
        <dbReference type="EMBL" id="KLO09888.1"/>
    </source>
</evidence>
<accession>A0A0H2RK96</accession>
<comment type="similarity">
    <text evidence="3 10">Belongs to the cytochrome P450 family.</text>
</comment>
<evidence type="ECO:0000256" key="7">
    <source>
        <dbReference type="ARBA" id="ARBA00023004"/>
    </source>
</evidence>
<dbReference type="InParanoid" id="A0A0H2RK96"/>
<dbReference type="CDD" id="cd11065">
    <property type="entry name" value="CYP64-like"/>
    <property type="match status" value="1"/>
</dbReference>
<dbReference type="OrthoDB" id="1055148at2759"/>
<dbReference type="Proteomes" id="UP000053477">
    <property type="component" value="Unassembled WGS sequence"/>
</dbReference>
<dbReference type="STRING" id="27342.A0A0H2RK96"/>
<evidence type="ECO:0000256" key="3">
    <source>
        <dbReference type="ARBA" id="ARBA00010617"/>
    </source>
</evidence>
<dbReference type="InterPro" id="IPR002401">
    <property type="entry name" value="Cyt_P450_E_grp-I"/>
</dbReference>
<dbReference type="Gene3D" id="1.10.630.10">
    <property type="entry name" value="Cytochrome P450"/>
    <property type="match status" value="1"/>
</dbReference>
<keyword evidence="4 9" id="KW-0349">Heme</keyword>
<dbReference type="PANTHER" id="PTHR46300">
    <property type="entry name" value="P450, PUTATIVE (EUROFUNG)-RELATED-RELATED"/>
    <property type="match status" value="1"/>
</dbReference>
<proteinExistence type="inferred from homology"/>
<dbReference type="GO" id="GO:0016705">
    <property type="term" value="F:oxidoreductase activity, acting on paired donors, with incorporation or reduction of molecular oxygen"/>
    <property type="evidence" value="ECO:0007669"/>
    <property type="project" value="InterPro"/>
</dbReference>
<dbReference type="InterPro" id="IPR036396">
    <property type="entry name" value="Cyt_P450_sf"/>
</dbReference>
<dbReference type="SUPFAM" id="SSF48264">
    <property type="entry name" value="Cytochrome P450"/>
    <property type="match status" value="1"/>
</dbReference>
<evidence type="ECO:0000256" key="2">
    <source>
        <dbReference type="ARBA" id="ARBA00005179"/>
    </source>
</evidence>
<name>A0A0H2RK96_9AGAM</name>
<evidence type="ECO:0000256" key="1">
    <source>
        <dbReference type="ARBA" id="ARBA00001971"/>
    </source>
</evidence>
<dbReference type="AlphaFoldDB" id="A0A0H2RK96"/>
<evidence type="ECO:0000256" key="6">
    <source>
        <dbReference type="ARBA" id="ARBA00023002"/>
    </source>
</evidence>
<dbReference type="GO" id="GO:0005506">
    <property type="term" value="F:iron ion binding"/>
    <property type="evidence" value="ECO:0007669"/>
    <property type="project" value="InterPro"/>
</dbReference>
<evidence type="ECO:0000256" key="10">
    <source>
        <dbReference type="RuleBase" id="RU000461"/>
    </source>
</evidence>
<reference evidence="11 12" key="1">
    <citation type="submission" date="2015-04" db="EMBL/GenBank/DDBJ databases">
        <title>Complete genome sequence of Schizopora paradoxa KUC8140, a cosmopolitan wood degrader in East Asia.</title>
        <authorList>
            <consortium name="DOE Joint Genome Institute"/>
            <person name="Min B."/>
            <person name="Park H."/>
            <person name="Jang Y."/>
            <person name="Kim J.-J."/>
            <person name="Kim K.H."/>
            <person name="Pangilinan J."/>
            <person name="Lipzen A."/>
            <person name="Riley R."/>
            <person name="Grigoriev I.V."/>
            <person name="Spatafora J.W."/>
            <person name="Choi I.-G."/>
        </authorList>
    </citation>
    <scope>NUCLEOTIDE SEQUENCE [LARGE SCALE GENOMIC DNA]</scope>
    <source>
        <strain evidence="11 12">KUC8140</strain>
    </source>
</reference>
<organism evidence="11 12">
    <name type="scientific">Schizopora paradoxa</name>
    <dbReference type="NCBI Taxonomy" id="27342"/>
    <lineage>
        <taxon>Eukaryota</taxon>
        <taxon>Fungi</taxon>
        <taxon>Dikarya</taxon>
        <taxon>Basidiomycota</taxon>
        <taxon>Agaricomycotina</taxon>
        <taxon>Agaricomycetes</taxon>
        <taxon>Hymenochaetales</taxon>
        <taxon>Schizoporaceae</taxon>
        <taxon>Schizopora</taxon>
    </lineage>
</organism>
<dbReference type="PROSITE" id="PS00086">
    <property type="entry name" value="CYTOCHROME_P450"/>
    <property type="match status" value="1"/>
</dbReference>
<dbReference type="PANTHER" id="PTHR46300:SF7">
    <property type="entry name" value="P450, PUTATIVE (EUROFUNG)-RELATED"/>
    <property type="match status" value="1"/>
</dbReference>
<dbReference type="GO" id="GO:0020037">
    <property type="term" value="F:heme binding"/>
    <property type="evidence" value="ECO:0007669"/>
    <property type="project" value="InterPro"/>
</dbReference>
<feature type="binding site" description="axial binding residue" evidence="9">
    <location>
        <position position="442"/>
    </location>
    <ligand>
        <name>heme</name>
        <dbReference type="ChEBI" id="CHEBI:30413"/>
    </ligand>
    <ligandPart>
        <name>Fe</name>
        <dbReference type="ChEBI" id="CHEBI:18248"/>
    </ligandPart>
</feature>
<evidence type="ECO:0000256" key="8">
    <source>
        <dbReference type="ARBA" id="ARBA00023033"/>
    </source>
</evidence>
<evidence type="ECO:0000256" key="4">
    <source>
        <dbReference type="ARBA" id="ARBA00022617"/>
    </source>
</evidence>
<evidence type="ECO:0000256" key="5">
    <source>
        <dbReference type="ARBA" id="ARBA00022723"/>
    </source>
</evidence>
<protein>
    <submittedName>
        <fullName evidence="11">Cytochrome P450</fullName>
    </submittedName>
</protein>
<gene>
    <name evidence="11" type="ORF">SCHPADRAFT_943292</name>
</gene>
<comment type="cofactor">
    <cofactor evidence="1 9">
        <name>heme</name>
        <dbReference type="ChEBI" id="CHEBI:30413"/>
    </cofactor>
</comment>
<keyword evidence="6 10" id="KW-0560">Oxidoreductase</keyword>
<keyword evidence="7 9" id="KW-0408">Iron</keyword>
<dbReference type="InterPro" id="IPR001128">
    <property type="entry name" value="Cyt_P450"/>
</dbReference>
<keyword evidence="8 10" id="KW-0503">Monooxygenase</keyword>